<comment type="caution">
    <text evidence="2">The sequence shown here is derived from an EMBL/GenBank/DDBJ whole genome shotgun (WGS) entry which is preliminary data.</text>
</comment>
<evidence type="ECO:0000256" key="1">
    <source>
        <dbReference type="SAM" id="MobiDB-lite"/>
    </source>
</evidence>
<sequence>MATSTGRFRVATPRSGQSMVIPGCLRHREFHHWHLGAPRQQSLMLRLCVPQGVHKRQVPHLAASGGPSSPRPFSVCSPAAGRHQAPPPGWEADSSPAGAHTRRSGLPPSLQGGPVTGFGARFRVVATVRRRLPGPRSTPGHPSPLGATPGATASVLAAPPVIAAHLPYCSSSGSLPVQRDPAPPIDRAAAPSSPEQPRAAPAARVPAPGARPQLRCPPRPQRSCHSSLSAIPPASARPGTSL</sequence>
<dbReference type="EMBL" id="JANPWB010000002">
    <property type="protein sequence ID" value="KAJ1205503.1"/>
    <property type="molecule type" value="Genomic_DNA"/>
</dbReference>
<keyword evidence="3" id="KW-1185">Reference proteome</keyword>
<feature type="region of interest" description="Disordered" evidence="1">
    <location>
        <begin position="130"/>
        <end position="151"/>
    </location>
</feature>
<proteinExistence type="predicted"/>
<reference evidence="2" key="1">
    <citation type="journal article" date="2022" name="bioRxiv">
        <title>Sequencing and chromosome-scale assembly of the giantPleurodeles waltlgenome.</title>
        <authorList>
            <person name="Brown T."/>
            <person name="Elewa A."/>
            <person name="Iarovenko S."/>
            <person name="Subramanian E."/>
            <person name="Araus A.J."/>
            <person name="Petzold A."/>
            <person name="Susuki M."/>
            <person name="Suzuki K.-i.T."/>
            <person name="Hayashi T."/>
            <person name="Toyoda A."/>
            <person name="Oliveira C."/>
            <person name="Osipova E."/>
            <person name="Leigh N.D."/>
            <person name="Simon A."/>
            <person name="Yun M.H."/>
        </authorList>
    </citation>
    <scope>NUCLEOTIDE SEQUENCE</scope>
    <source>
        <strain evidence="2">20211129_DDA</strain>
        <tissue evidence="2">Liver</tissue>
    </source>
</reference>
<accession>A0AAV7VUZ4</accession>
<feature type="region of interest" description="Disordered" evidence="1">
    <location>
        <begin position="59"/>
        <end position="117"/>
    </location>
</feature>
<protein>
    <submittedName>
        <fullName evidence="2">Uncharacterized protein</fullName>
    </submittedName>
</protein>
<evidence type="ECO:0000313" key="2">
    <source>
        <dbReference type="EMBL" id="KAJ1205503.1"/>
    </source>
</evidence>
<gene>
    <name evidence="2" type="ORF">NDU88_000937</name>
</gene>
<name>A0AAV7VUZ4_PLEWA</name>
<feature type="region of interest" description="Disordered" evidence="1">
    <location>
        <begin position="174"/>
        <end position="242"/>
    </location>
</feature>
<feature type="compositionally biased region" description="Low complexity" evidence="1">
    <location>
        <begin position="185"/>
        <end position="214"/>
    </location>
</feature>
<organism evidence="2 3">
    <name type="scientific">Pleurodeles waltl</name>
    <name type="common">Iberian ribbed newt</name>
    <dbReference type="NCBI Taxonomy" id="8319"/>
    <lineage>
        <taxon>Eukaryota</taxon>
        <taxon>Metazoa</taxon>
        <taxon>Chordata</taxon>
        <taxon>Craniata</taxon>
        <taxon>Vertebrata</taxon>
        <taxon>Euteleostomi</taxon>
        <taxon>Amphibia</taxon>
        <taxon>Batrachia</taxon>
        <taxon>Caudata</taxon>
        <taxon>Salamandroidea</taxon>
        <taxon>Salamandridae</taxon>
        <taxon>Pleurodelinae</taxon>
        <taxon>Pleurodeles</taxon>
    </lineage>
</organism>
<dbReference type="Proteomes" id="UP001066276">
    <property type="component" value="Chromosome 1_2"/>
</dbReference>
<evidence type="ECO:0000313" key="3">
    <source>
        <dbReference type="Proteomes" id="UP001066276"/>
    </source>
</evidence>
<dbReference type="AlphaFoldDB" id="A0AAV7VUZ4"/>